<dbReference type="AlphaFoldDB" id="A0AAE2CK33"/>
<dbReference type="Proteomes" id="UP001293254">
    <property type="component" value="Unassembled WGS sequence"/>
</dbReference>
<comment type="caution">
    <text evidence="5">The sequence shown here is derived from an EMBL/GenBank/DDBJ whole genome shotgun (WGS) entry which is preliminary data.</text>
</comment>
<accession>A0AAE2CK33</accession>
<evidence type="ECO:0000313" key="6">
    <source>
        <dbReference type="Proteomes" id="UP001293254"/>
    </source>
</evidence>
<evidence type="ECO:0000256" key="2">
    <source>
        <dbReference type="ARBA" id="ARBA00022679"/>
    </source>
</evidence>
<organism evidence="5 6">
    <name type="scientific">Sesamum alatum</name>
    <dbReference type="NCBI Taxonomy" id="300844"/>
    <lineage>
        <taxon>Eukaryota</taxon>
        <taxon>Viridiplantae</taxon>
        <taxon>Streptophyta</taxon>
        <taxon>Embryophyta</taxon>
        <taxon>Tracheophyta</taxon>
        <taxon>Spermatophyta</taxon>
        <taxon>Magnoliopsida</taxon>
        <taxon>eudicotyledons</taxon>
        <taxon>Gunneridae</taxon>
        <taxon>Pentapetalae</taxon>
        <taxon>asterids</taxon>
        <taxon>lamiids</taxon>
        <taxon>Lamiales</taxon>
        <taxon>Pedaliaceae</taxon>
        <taxon>Sesamum</taxon>
    </lineage>
</organism>
<name>A0AAE2CK33_9LAMI</name>
<protein>
    <submittedName>
        <fullName evidence="5">Uncharacterized protein</fullName>
    </submittedName>
</protein>
<dbReference type="PANTHER" id="PTHR31623:SF124">
    <property type="entry name" value="VINORINE SYNTHASE-RELATED"/>
    <property type="match status" value="1"/>
</dbReference>
<sequence length="206" mass="22867">MQANSITPPHLQDISDRRTQPINACDTTKKKHYVDCNDEGAEFSIAEVDCQLHQLIGPEVKTEQLNHLLPLEIGEADELTDPMLAVQINKFQCGGLAIGVCSSRRIFDSCSQAIFLKAWSNVAIDGGLDICPDFDSPRTSPLRIGPASIWGVENQRHQYSHQEVCVRQERNIYAARKVEPGMEKRTPTVQGGGRVCSTNTSYSARR</sequence>
<keyword evidence="2" id="KW-0808">Transferase</keyword>
<dbReference type="EMBL" id="JACGWO010000006">
    <property type="protein sequence ID" value="KAK4425072.1"/>
    <property type="molecule type" value="Genomic_DNA"/>
</dbReference>
<gene>
    <name evidence="5" type="ORF">Salat_1700900</name>
</gene>
<feature type="region of interest" description="Disordered" evidence="4">
    <location>
        <begin position="183"/>
        <end position="206"/>
    </location>
</feature>
<dbReference type="PANTHER" id="PTHR31623">
    <property type="entry name" value="F21J9.9"/>
    <property type="match status" value="1"/>
</dbReference>
<keyword evidence="6" id="KW-1185">Reference proteome</keyword>
<evidence type="ECO:0000256" key="4">
    <source>
        <dbReference type="SAM" id="MobiDB-lite"/>
    </source>
</evidence>
<dbReference type="Gene3D" id="3.30.559.10">
    <property type="entry name" value="Chloramphenicol acetyltransferase-like domain"/>
    <property type="match status" value="1"/>
</dbReference>
<dbReference type="GO" id="GO:0016746">
    <property type="term" value="F:acyltransferase activity"/>
    <property type="evidence" value="ECO:0007669"/>
    <property type="project" value="UniProtKB-KW"/>
</dbReference>
<feature type="compositionally biased region" description="Polar residues" evidence="4">
    <location>
        <begin position="196"/>
        <end position="206"/>
    </location>
</feature>
<dbReference type="InterPro" id="IPR023213">
    <property type="entry name" value="CAT-like_dom_sf"/>
</dbReference>
<proteinExistence type="inferred from homology"/>
<evidence type="ECO:0000313" key="5">
    <source>
        <dbReference type="EMBL" id="KAK4425072.1"/>
    </source>
</evidence>
<reference evidence="5" key="2">
    <citation type="journal article" date="2024" name="Plant">
        <title>Genomic evolution and insights into agronomic trait innovations of Sesamum species.</title>
        <authorList>
            <person name="Miao H."/>
            <person name="Wang L."/>
            <person name="Qu L."/>
            <person name="Liu H."/>
            <person name="Sun Y."/>
            <person name="Le M."/>
            <person name="Wang Q."/>
            <person name="Wei S."/>
            <person name="Zheng Y."/>
            <person name="Lin W."/>
            <person name="Duan Y."/>
            <person name="Cao H."/>
            <person name="Xiong S."/>
            <person name="Wang X."/>
            <person name="Wei L."/>
            <person name="Li C."/>
            <person name="Ma Q."/>
            <person name="Ju M."/>
            <person name="Zhao R."/>
            <person name="Li G."/>
            <person name="Mu C."/>
            <person name="Tian Q."/>
            <person name="Mei H."/>
            <person name="Zhang T."/>
            <person name="Gao T."/>
            <person name="Zhang H."/>
        </authorList>
    </citation>
    <scope>NUCLEOTIDE SEQUENCE</scope>
    <source>
        <strain evidence="5">3651</strain>
    </source>
</reference>
<keyword evidence="3" id="KW-0012">Acyltransferase</keyword>
<reference evidence="5" key="1">
    <citation type="submission" date="2020-06" db="EMBL/GenBank/DDBJ databases">
        <authorList>
            <person name="Li T."/>
            <person name="Hu X."/>
            <person name="Zhang T."/>
            <person name="Song X."/>
            <person name="Zhang H."/>
            <person name="Dai N."/>
            <person name="Sheng W."/>
            <person name="Hou X."/>
            <person name="Wei L."/>
        </authorList>
    </citation>
    <scope>NUCLEOTIDE SEQUENCE</scope>
    <source>
        <strain evidence="5">3651</strain>
        <tissue evidence="5">Leaf</tissue>
    </source>
</reference>
<dbReference type="Pfam" id="PF02458">
    <property type="entry name" value="Transferase"/>
    <property type="match status" value="1"/>
</dbReference>
<evidence type="ECO:0000256" key="1">
    <source>
        <dbReference type="ARBA" id="ARBA00009861"/>
    </source>
</evidence>
<evidence type="ECO:0000256" key="3">
    <source>
        <dbReference type="ARBA" id="ARBA00023315"/>
    </source>
</evidence>
<comment type="similarity">
    <text evidence="1">Belongs to the plant acyltransferase family.</text>
</comment>